<dbReference type="OrthoDB" id="102260at2759"/>
<feature type="region of interest" description="Disordered" evidence="5">
    <location>
        <begin position="528"/>
        <end position="646"/>
    </location>
</feature>
<dbReference type="Proteomes" id="UP000016933">
    <property type="component" value="Unassembled WGS sequence"/>
</dbReference>
<dbReference type="EMBL" id="KB446540">
    <property type="protein sequence ID" value="EME42900.1"/>
    <property type="molecule type" value="Genomic_DNA"/>
</dbReference>
<dbReference type="eggNOG" id="ENOG502RXUE">
    <property type="taxonomic scope" value="Eukaryota"/>
</dbReference>
<keyword evidence="4 6" id="KW-0472">Membrane</keyword>
<dbReference type="Pfam" id="PF13886">
    <property type="entry name" value="TM7S3_TM198"/>
    <property type="match status" value="1"/>
</dbReference>
<dbReference type="OMA" id="IRVEIAC"/>
<keyword evidence="10" id="KW-1185">Reference proteome</keyword>
<feature type="transmembrane region" description="Helical" evidence="6">
    <location>
        <begin position="128"/>
        <end position="147"/>
    </location>
</feature>
<dbReference type="PANTHER" id="PTHR39469:SF1">
    <property type="entry name" value="DUF4203 DOMAIN-CONTAINING PROTEIN"/>
    <property type="match status" value="1"/>
</dbReference>
<name>M2YLY4_DOTSN</name>
<dbReference type="PANTHER" id="PTHR39469">
    <property type="entry name" value="CHROMOSOME 1, WHOLE GENOME SHOTGUN SEQUENCE"/>
    <property type="match status" value="1"/>
</dbReference>
<dbReference type="STRING" id="675120.M2YLY4"/>
<feature type="compositionally biased region" description="Polar residues" evidence="5">
    <location>
        <begin position="64"/>
        <end position="78"/>
    </location>
</feature>
<feature type="chain" id="PRO_5004029559" description="TM7S3/TM198-like domain-containing protein" evidence="7">
    <location>
        <begin position="18"/>
        <end position="1062"/>
    </location>
</feature>
<evidence type="ECO:0000313" key="9">
    <source>
        <dbReference type="EMBL" id="EME42900.1"/>
    </source>
</evidence>
<reference evidence="10" key="1">
    <citation type="journal article" date="2012" name="PLoS Genet.">
        <title>The genomes of the fungal plant pathogens Cladosporium fulvum and Dothistroma septosporum reveal adaptation to different hosts and lifestyles but also signatures of common ancestry.</title>
        <authorList>
            <person name="de Wit P.J.G.M."/>
            <person name="van der Burgt A."/>
            <person name="Oekmen B."/>
            <person name="Stergiopoulos I."/>
            <person name="Abd-Elsalam K.A."/>
            <person name="Aerts A.L."/>
            <person name="Bahkali A.H."/>
            <person name="Beenen H.G."/>
            <person name="Chettri P."/>
            <person name="Cox M.P."/>
            <person name="Datema E."/>
            <person name="de Vries R.P."/>
            <person name="Dhillon B."/>
            <person name="Ganley A.R."/>
            <person name="Griffiths S.A."/>
            <person name="Guo Y."/>
            <person name="Hamelin R.C."/>
            <person name="Henrissat B."/>
            <person name="Kabir M.S."/>
            <person name="Jashni M.K."/>
            <person name="Kema G."/>
            <person name="Klaubauf S."/>
            <person name="Lapidus A."/>
            <person name="Levasseur A."/>
            <person name="Lindquist E."/>
            <person name="Mehrabi R."/>
            <person name="Ohm R.A."/>
            <person name="Owen T.J."/>
            <person name="Salamov A."/>
            <person name="Schwelm A."/>
            <person name="Schijlen E."/>
            <person name="Sun H."/>
            <person name="van den Burg H.A."/>
            <person name="van Ham R.C.H.J."/>
            <person name="Zhang S."/>
            <person name="Goodwin S.B."/>
            <person name="Grigoriev I.V."/>
            <person name="Collemare J."/>
            <person name="Bradshaw R.E."/>
        </authorList>
    </citation>
    <scope>NUCLEOTIDE SEQUENCE [LARGE SCALE GENOMIC DNA]</scope>
    <source>
        <strain evidence="10">NZE10 / CBS 128990</strain>
    </source>
</reference>
<feature type="compositionally biased region" description="Low complexity" evidence="5">
    <location>
        <begin position="79"/>
        <end position="95"/>
    </location>
</feature>
<feature type="compositionally biased region" description="Polar residues" evidence="5">
    <location>
        <begin position="96"/>
        <end position="115"/>
    </location>
</feature>
<feature type="region of interest" description="Disordered" evidence="5">
    <location>
        <begin position="28"/>
        <end position="119"/>
    </location>
</feature>
<dbReference type="InterPro" id="IPR025256">
    <property type="entry name" value="TM7S3/TM198-like_dom"/>
</dbReference>
<feature type="compositionally biased region" description="Polar residues" evidence="5">
    <location>
        <begin position="851"/>
        <end position="873"/>
    </location>
</feature>
<accession>M2YLY4</accession>
<proteinExistence type="predicted"/>
<feature type="transmembrane region" description="Helical" evidence="6">
    <location>
        <begin position="185"/>
        <end position="204"/>
    </location>
</feature>
<feature type="compositionally biased region" description="Pro residues" evidence="5">
    <location>
        <begin position="727"/>
        <end position="737"/>
    </location>
</feature>
<feature type="region of interest" description="Disordered" evidence="5">
    <location>
        <begin position="1039"/>
        <end position="1062"/>
    </location>
</feature>
<evidence type="ECO:0000256" key="4">
    <source>
        <dbReference type="ARBA" id="ARBA00023136"/>
    </source>
</evidence>
<evidence type="ECO:0000256" key="7">
    <source>
        <dbReference type="SAM" id="SignalP"/>
    </source>
</evidence>
<sequence>MRFQYALVTFLLALSSAERIAGRDALRRRQDNNDVATTSNAPASSTNSGESPSSTPATTESASRTNSDQNQGTKTASRTGDATSTITSTGTASDAPTSTATLLPGGRNSTSSNDSNPLPIIPKLNPPLGVAGVIMMLAGLTLAFIGIKNRQVQIFISTALLVGLGIEVLIVYLMQPPVPVGIQGAYLVAGVLGGLLVAGGALVFPEMSEGFGCILGGFCFSMWLLVLAPGGLVQNSAGKIILIAVFCVTCYCLYISRFTRVPGLIFSTAFAGSTAFIIGLDCFTRAGLKEFWLYVWNLNNDIFPLFTNTYPITRPIRAEVAAIVIIAFMGAMSQMKIWKVVKEQKQRRDAQRLQDEEARDALEEETGRRVEMEDRDARAQWEEQYDGKKMPDVQIYDSGVGSIDEDYNSTTTSHRRRSYPLVQIRPTTSEQNLSTVHQSSSTVNLLPQDGLKTTPSLPELNFNFDIPRNNETTGKASSVAASAPHTPPIPSSPATPGLEVPGETIKDRRNIAMKRLSLRSLKDKAALEAAEDEEVASPPEEESVIGTSVAATAPDGVPDDLSIQLASELGSNPDPGLYQHQQWTPEVEIEEPVMEEDNEDAVAPRKRKSLLSLLSSSGRRPSSSSRRLVDAPPTPGLEKKSDAGSNAGAVEAAGDLLAVPTVELVGCLPKKGSKVVRNHRINEWAKGVSEAEHEPFEELNLEDPEAVHVETGDAAEAARADENNAAPPAPTPPPAPKPVVVKDSKSGTVQRTSVAAPTPIYSHKTNGSEDSWSVPLAKRSSSAQLLRTEAGSTPLNMMRNVSAPILEQPLVTSPIASPEEIASSRDNRLSTLPDLPNLMDARQDRIDKRLTSTSFMRPNTSLGVHTPPKSMSNDSKEGSRDGSQSGQVSATNGSDTTMDGEDMTLAARKALVQRQSQLQAQNAEMASRPLNSRQVSSYGFPQVIQPQAARISTQSQVKPIYDSHQPRRMSSHDVSKQAQNWNQWRTSQQVASNSRNPYMINDNQQDMLRAMRTQTEHEARLRQRERESMQQQLDTHARMGGLNQAHAKALSRMQSQANKNAK</sequence>
<evidence type="ECO:0000259" key="8">
    <source>
        <dbReference type="Pfam" id="PF13886"/>
    </source>
</evidence>
<feature type="compositionally biased region" description="Acidic residues" evidence="5">
    <location>
        <begin position="587"/>
        <end position="600"/>
    </location>
</feature>
<evidence type="ECO:0000313" key="10">
    <source>
        <dbReference type="Proteomes" id="UP000016933"/>
    </source>
</evidence>
<organism evidence="9 10">
    <name type="scientific">Dothistroma septosporum (strain NZE10 / CBS 128990)</name>
    <name type="common">Red band needle blight fungus</name>
    <name type="synonym">Mycosphaerella pini</name>
    <dbReference type="NCBI Taxonomy" id="675120"/>
    <lineage>
        <taxon>Eukaryota</taxon>
        <taxon>Fungi</taxon>
        <taxon>Dikarya</taxon>
        <taxon>Ascomycota</taxon>
        <taxon>Pezizomycotina</taxon>
        <taxon>Dothideomycetes</taxon>
        <taxon>Dothideomycetidae</taxon>
        <taxon>Mycosphaerellales</taxon>
        <taxon>Mycosphaerellaceae</taxon>
        <taxon>Dothistroma</taxon>
    </lineage>
</organism>
<dbReference type="AlphaFoldDB" id="M2YLY4"/>
<feature type="transmembrane region" description="Helical" evidence="6">
    <location>
        <begin position="261"/>
        <end position="280"/>
    </location>
</feature>
<feature type="transmembrane region" description="Helical" evidence="6">
    <location>
        <begin position="236"/>
        <end position="254"/>
    </location>
</feature>
<keyword evidence="7" id="KW-0732">Signal</keyword>
<keyword evidence="2 6" id="KW-0812">Transmembrane</keyword>
<feature type="transmembrane region" description="Helical" evidence="6">
    <location>
        <begin position="154"/>
        <end position="173"/>
    </location>
</feature>
<feature type="region of interest" description="Disordered" evidence="5">
    <location>
        <begin position="723"/>
        <end position="752"/>
    </location>
</feature>
<protein>
    <recommendedName>
        <fullName evidence="8">TM7S3/TM198-like domain-containing protein</fullName>
    </recommendedName>
</protein>
<gene>
    <name evidence="9" type="ORF">DOTSEDRAFT_72366</name>
</gene>
<feature type="compositionally biased region" description="Low complexity" evidence="5">
    <location>
        <begin position="610"/>
        <end position="626"/>
    </location>
</feature>
<feature type="compositionally biased region" description="Polar residues" evidence="5">
    <location>
        <begin position="1052"/>
        <end position="1062"/>
    </location>
</feature>
<dbReference type="GO" id="GO:0016020">
    <property type="term" value="C:membrane"/>
    <property type="evidence" value="ECO:0007669"/>
    <property type="project" value="UniProtKB-SubCell"/>
</dbReference>
<feature type="compositionally biased region" description="Polar residues" evidence="5">
    <location>
        <begin position="881"/>
        <end position="897"/>
    </location>
</feature>
<feature type="domain" description="TM7S3/TM198-like" evidence="8">
    <location>
        <begin position="132"/>
        <end position="335"/>
    </location>
</feature>
<feature type="compositionally biased region" description="Basic and acidic residues" evidence="5">
    <location>
        <begin position="841"/>
        <end position="850"/>
    </location>
</feature>
<feature type="region of interest" description="Disordered" evidence="5">
    <location>
        <begin position="819"/>
        <end position="900"/>
    </location>
</feature>
<feature type="compositionally biased region" description="Acidic residues" evidence="5">
    <location>
        <begin position="529"/>
        <end position="543"/>
    </location>
</feature>
<feature type="region of interest" description="Disordered" evidence="5">
    <location>
        <begin position="466"/>
        <end position="504"/>
    </location>
</feature>
<evidence type="ECO:0000256" key="2">
    <source>
        <dbReference type="ARBA" id="ARBA00022692"/>
    </source>
</evidence>
<feature type="region of interest" description="Disordered" evidence="5">
    <location>
        <begin position="349"/>
        <end position="376"/>
    </location>
</feature>
<comment type="subcellular location">
    <subcellularLocation>
        <location evidence="1">Membrane</location>
        <topology evidence="1">Multi-pass membrane protein</topology>
    </subcellularLocation>
</comment>
<evidence type="ECO:0000256" key="3">
    <source>
        <dbReference type="ARBA" id="ARBA00022989"/>
    </source>
</evidence>
<feature type="compositionally biased region" description="Polar residues" evidence="5">
    <location>
        <begin position="469"/>
        <end position="480"/>
    </location>
</feature>
<reference evidence="9 10" key="2">
    <citation type="journal article" date="2012" name="PLoS Pathog.">
        <title>Diverse lifestyles and strategies of plant pathogenesis encoded in the genomes of eighteen Dothideomycetes fungi.</title>
        <authorList>
            <person name="Ohm R.A."/>
            <person name="Feau N."/>
            <person name="Henrissat B."/>
            <person name="Schoch C.L."/>
            <person name="Horwitz B.A."/>
            <person name="Barry K.W."/>
            <person name="Condon B.J."/>
            <person name="Copeland A.C."/>
            <person name="Dhillon B."/>
            <person name="Glaser F."/>
            <person name="Hesse C.N."/>
            <person name="Kosti I."/>
            <person name="LaButti K."/>
            <person name="Lindquist E.A."/>
            <person name="Lucas S."/>
            <person name="Salamov A.A."/>
            <person name="Bradshaw R.E."/>
            <person name="Ciuffetti L."/>
            <person name="Hamelin R.C."/>
            <person name="Kema G.H.J."/>
            <person name="Lawrence C."/>
            <person name="Scott J.A."/>
            <person name="Spatafora J.W."/>
            <person name="Turgeon B.G."/>
            <person name="de Wit P.J.G.M."/>
            <person name="Zhong S."/>
            <person name="Goodwin S.B."/>
            <person name="Grigoriev I.V."/>
        </authorList>
    </citation>
    <scope>NUCLEOTIDE SEQUENCE [LARGE SCALE GENOMIC DNA]</scope>
    <source>
        <strain evidence="10">NZE10 / CBS 128990</strain>
    </source>
</reference>
<evidence type="ECO:0000256" key="1">
    <source>
        <dbReference type="ARBA" id="ARBA00004141"/>
    </source>
</evidence>
<dbReference type="HOGENOM" id="CLU_003667_0_0_1"/>
<feature type="compositionally biased region" description="Low complexity" evidence="5">
    <location>
        <begin position="36"/>
        <end position="63"/>
    </location>
</feature>
<feature type="transmembrane region" description="Helical" evidence="6">
    <location>
        <begin position="211"/>
        <end position="230"/>
    </location>
</feature>
<feature type="signal peptide" evidence="7">
    <location>
        <begin position="1"/>
        <end position="17"/>
    </location>
</feature>
<evidence type="ECO:0000256" key="5">
    <source>
        <dbReference type="SAM" id="MobiDB-lite"/>
    </source>
</evidence>
<evidence type="ECO:0000256" key="6">
    <source>
        <dbReference type="SAM" id="Phobius"/>
    </source>
</evidence>
<keyword evidence="3 6" id="KW-1133">Transmembrane helix</keyword>